<feature type="domain" description="Phosphatidic acid phosphatase type 2/haloperoxidase" evidence="14">
    <location>
        <begin position="65"/>
        <end position="205"/>
    </location>
</feature>
<evidence type="ECO:0000259" key="14">
    <source>
        <dbReference type="SMART" id="SM00014"/>
    </source>
</evidence>
<feature type="binding site" evidence="12">
    <location>
        <position position="179"/>
    </location>
    <ligand>
        <name>substrate</name>
    </ligand>
</feature>
<sequence length="361" mass="40719">MGEIVTEALSVSDKWHLKSVDLISTLQHHLEPYESWVVQASVLGDNREAFTFFFPLLAGLHNELGARTLWAAILVEWSNLLLKWMFVGDRPYWWIGETSLYTDETRPQLRKFPNTCEAGPGTPSGHLMMNVAMFYVITRGISTEFIWKWKSISKCKKTVVAASLYFIYFLWIGVICISRLYIQAHFIHQNILGIFMGLVVGNFAWNSPGIVRYSKLKAVLMAAFLITSAVSIYTLLLSKGMDPLWTLPFALKHCARVEYVRVDTQPFFIMTRFTGTALGLGLGLSSEKRLVVLNSPRNIIRTILTMKAGVILGKIASLIQASFPADDLVLFLILSLTLSIALPFIIIALLPHFLLTMYYGN</sequence>
<feature type="transmembrane region" description="Helical" evidence="13">
    <location>
        <begin position="218"/>
        <end position="236"/>
    </location>
</feature>
<dbReference type="InterPro" id="IPR016275">
    <property type="entry name" value="Glucose-6-phosphatase"/>
</dbReference>
<evidence type="ECO:0000256" key="7">
    <source>
        <dbReference type="ARBA" id="ARBA00022801"/>
    </source>
</evidence>
<dbReference type="GO" id="GO:0005789">
    <property type="term" value="C:endoplasmic reticulum membrane"/>
    <property type="evidence" value="ECO:0007669"/>
    <property type="project" value="UniProtKB-SubCell"/>
</dbReference>
<dbReference type="SUPFAM" id="SSF48317">
    <property type="entry name" value="Acid phosphatase/Vanadium-dependent haloperoxidase"/>
    <property type="match status" value="1"/>
</dbReference>
<keyword evidence="9 13" id="KW-1133">Transmembrane helix</keyword>
<dbReference type="PANTHER" id="PTHR12591:SF0">
    <property type="entry name" value="FI19814P1"/>
    <property type="match status" value="1"/>
</dbReference>
<dbReference type="GO" id="GO:0006094">
    <property type="term" value="P:gluconeogenesis"/>
    <property type="evidence" value="ECO:0007669"/>
    <property type="project" value="UniProtKB-UniPathway"/>
</dbReference>
<proteinExistence type="inferred from homology"/>
<evidence type="ECO:0000256" key="9">
    <source>
        <dbReference type="ARBA" id="ARBA00022989"/>
    </source>
</evidence>
<dbReference type="UniPathway" id="UPA00138"/>
<feature type="transmembrane region" description="Helical" evidence="13">
    <location>
        <begin position="329"/>
        <end position="355"/>
    </location>
</feature>
<evidence type="ECO:0000256" key="13">
    <source>
        <dbReference type="SAM" id="Phobius"/>
    </source>
</evidence>
<evidence type="ECO:0000256" key="10">
    <source>
        <dbReference type="ARBA" id="ARBA00023136"/>
    </source>
</evidence>
<evidence type="ECO:0000256" key="3">
    <source>
        <dbReference type="ARBA" id="ARBA00009266"/>
    </source>
</evidence>
<accession>A0A0P4VXF8</accession>
<protein>
    <recommendedName>
        <fullName evidence="4">glucose-6-phosphatase</fullName>
        <ecNumber evidence="4">3.1.3.9</ecNumber>
    </recommendedName>
</protein>
<evidence type="ECO:0000313" key="15">
    <source>
        <dbReference type="EMBL" id="JAI57618.1"/>
    </source>
</evidence>
<keyword evidence="7" id="KW-0378">Hydrolase</keyword>
<evidence type="ECO:0000256" key="1">
    <source>
        <dbReference type="ARBA" id="ARBA00004477"/>
    </source>
</evidence>
<evidence type="ECO:0000256" key="11">
    <source>
        <dbReference type="PIRSR" id="PIRSR000905-1"/>
    </source>
</evidence>
<feature type="transmembrane region" description="Helical" evidence="13">
    <location>
        <begin position="304"/>
        <end position="323"/>
    </location>
</feature>
<evidence type="ECO:0000256" key="8">
    <source>
        <dbReference type="ARBA" id="ARBA00022824"/>
    </source>
</evidence>
<feature type="active site" description="Nucleophile" evidence="11">
    <location>
        <position position="185"/>
    </location>
</feature>
<dbReference type="InterPro" id="IPR000326">
    <property type="entry name" value="PAP2/HPO"/>
</dbReference>
<keyword evidence="10 13" id="KW-0472">Membrane</keyword>
<dbReference type="Gene3D" id="1.20.144.10">
    <property type="entry name" value="Phosphatidic acid phosphatase type 2/haloperoxidase"/>
    <property type="match status" value="1"/>
</dbReference>
<reference evidence="15" key="1">
    <citation type="submission" date="2015-09" db="EMBL/GenBank/DDBJ databases">
        <title>Scylla olivacea transcriptome.</title>
        <authorList>
            <person name="Ikhwanuddin M."/>
        </authorList>
    </citation>
    <scope>NUCLEOTIDE SEQUENCE</scope>
</reference>
<keyword evidence="8" id="KW-0256">Endoplasmic reticulum</keyword>
<dbReference type="GO" id="GO:0051156">
    <property type="term" value="P:glucose 6-phosphate metabolic process"/>
    <property type="evidence" value="ECO:0007669"/>
    <property type="project" value="TreeGrafter"/>
</dbReference>
<feature type="active site" description="Proton donor" evidence="11">
    <location>
        <position position="126"/>
    </location>
</feature>
<name>A0A0P4VXF8_SCYOL</name>
<dbReference type="AlphaFoldDB" id="A0A0P4VXF8"/>
<evidence type="ECO:0000256" key="6">
    <source>
        <dbReference type="ARBA" id="ARBA00022692"/>
    </source>
</evidence>
<dbReference type="EMBL" id="GDRN01106129">
    <property type="protein sequence ID" value="JAI57618.1"/>
    <property type="molecule type" value="Transcribed_RNA"/>
</dbReference>
<comment type="pathway">
    <text evidence="2">Carbohydrate biosynthesis; gluconeogenesis.</text>
</comment>
<feature type="binding site" evidence="12">
    <location>
        <position position="90"/>
    </location>
    <ligand>
        <name>substrate</name>
    </ligand>
</feature>
<evidence type="ECO:0000256" key="12">
    <source>
        <dbReference type="PIRSR" id="PIRSR000905-2"/>
    </source>
</evidence>
<keyword evidence="5" id="KW-0312">Gluconeogenesis</keyword>
<comment type="similarity">
    <text evidence="3">Belongs to the glucose-6-phosphatase family.</text>
</comment>
<dbReference type="InterPro" id="IPR036938">
    <property type="entry name" value="PAP2/HPO_sf"/>
</dbReference>
<keyword evidence="6 13" id="KW-0812">Transmembrane</keyword>
<organism evidence="15">
    <name type="scientific">Scylla olivacea</name>
    <name type="common">Orange mud crab</name>
    <name type="synonym">Cancer olivacea</name>
    <dbReference type="NCBI Taxonomy" id="85551"/>
    <lineage>
        <taxon>Eukaryota</taxon>
        <taxon>Metazoa</taxon>
        <taxon>Ecdysozoa</taxon>
        <taxon>Arthropoda</taxon>
        <taxon>Crustacea</taxon>
        <taxon>Multicrustacea</taxon>
        <taxon>Malacostraca</taxon>
        <taxon>Eumalacostraca</taxon>
        <taxon>Eucarida</taxon>
        <taxon>Decapoda</taxon>
        <taxon>Pleocyemata</taxon>
        <taxon>Brachyura</taxon>
        <taxon>Eubrachyura</taxon>
        <taxon>Portunoidea</taxon>
        <taxon>Portunidae</taxon>
        <taxon>Portuninae</taxon>
        <taxon>Scylla</taxon>
    </lineage>
</organism>
<feature type="transmembrane region" description="Helical" evidence="13">
    <location>
        <begin position="187"/>
        <end position="206"/>
    </location>
</feature>
<evidence type="ECO:0000256" key="5">
    <source>
        <dbReference type="ARBA" id="ARBA00022432"/>
    </source>
</evidence>
<dbReference type="PANTHER" id="PTHR12591">
    <property type="entry name" value="GLUCOSE-6-PHOSPHATASE"/>
    <property type="match status" value="1"/>
</dbReference>
<dbReference type="PIRSF" id="PIRSF000905">
    <property type="entry name" value="Glucose-6-phosphatase"/>
    <property type="match status" value="1"/>
</dbReference>
<evidence type="ECO:0000256" key="4">
    <source>
        <dbReference type="ARBA" id="ARBA00012634"/>
    </source>
</evidence>
<dbReference type="SMART" id="SM00014">
    <property type="entry name" value="acidPPc"/>
    <property type="match status" value="1"/>
</dbReference>
<comment type="subcellular location">
    <subcellularLocation>
        <location evidence="1">Endoplasmic reticulum membrane</location>
        <topology evidence="1">Multi-pass membrane protein</topology>
    </subcellularLocation>
</comment>
<dbReference type="EMBL" id="GDRN01106128">
    <property type="protein sequence ID" value="JAI57619.1"/>
    <property type="molecule type" value="Transcribed_RNA"/>
</dbReference>
<feature type="transmembrane region" description="Helical" evidence="13">
    <location>
        <begin position="159"/>
        <end position="181"/>
    </location>
</feature>
<evidence type="ECO:0000256" key="2">
    <source>
        <dbReference type="ARBA" id="ARBA00004742"/>
    </source>
</evidence>
<dbReference type="EC" id="3.1.3.9" evidence="4"/>
<dbReference type="Pfam" id="PF01569">
    <property type="entry name" value="PAP2"/>
    <property type="match status" value="1"/>
</dbReference>
<dbReference type="GO" id="GO:0004346">
    <property type="term" value="F:glucose-6-phosphatase activity"/>
    <property type="evidence" value="ECO:0007669"/>
    <property type="project" value="UniProtKB-EC"/>
</dbReference>